<dbReference type="Gene3D" id="1.10.600.10">
    <property type="entry name" value="Farnesyl Diphosphate Synthase"/>
    <property type="match status" value="1"/>
</dbReference>
<evidence type="ECO:0000256" key="8">
    <source>
        <dbReference type="ARBA" id="ARBA00022746"/>
    </source>
</evidence>
<dbReference type="InterPro" id="IPR053378">
    <property type="entry name" value="Prenyl_diphosphate_synthase"/>
</dbReference>
<dbReference type="AlphaFoldDB" id="A0AAN0VHD2"/>
<dbReference type="SUPFAM" id="SSF48576">
    <property type="entry name" value="Terpenoid synthases"/>
    <property type="match status" value="1"/>
</dbReference>
<dbReference type="InterPro" id="IPR000092">
    <property type="entry name" value="Polyprenyl_synt"/>
</dbReference>
<evidence type="ECO:0000256" key="15">
    <source>
        <dbReference type="ARBA" id="ARBA00054703"/>
    </source>
</evidence>
<protein>
    <recommendedName>
        <fullName evidence="12">Geranylgeranyl diphosphate synthase</fullName>
        <ecNumber evidence="4">2.5.1.29</ecNumber>
    </recommendedName>
    <alternativeName>
        <fullName evidence="13">Farnesyltranstransferase</fullName>
    </alternativeName>
</protein>
<comment type="similarity">
    <text evidence="3 16">Belongs to the FPP/GGPP synthase family.</text>
</comment>
<dbReference type="InterPro" id="IPR033749">
    <property type="entry name" value="Polyprenyl_synt_CS"/>
</dbReference>
<dbReference type="PROSITE" id="PS00444">
    <property type="entry name" value="POLYPRENYL_SYNTHASE_2"/>
    <property type="match status" value="1"/>
</dbReference>
<keyword evidence="6 16" id="KW-0808">Transferase</keyword>
<comment type="catalytic activity">
    <reaction evidence="14">
        <text>isopentenyl diphosphate + (2E,6E)-farnesyl diphosphate = (2E,6E,10E)-geranylgeranyl diphosphate + diphosphate</text>
        <dbReference type="Rhea" id="RHEA:17653"/>
        <dbReference type="ChEBI" id="CHEBI:33019"/>
        <dbReference type="ChEBI" id="CHEBI:58756"/>
        <dbReference type="ChEBI" id="CHEBI:128769"/>
        <dbReference type="ChEBI" id="CHEBI:175763"/>
        <dbReference type="EC" id="2.5.1.29"/>
    </reaction>
</comment>
<dbReference type="PROSITE" id="PS00723">
    <property type="entry name" value="POLYPRENYL_SYNTHASE_1"/>
    <property type="match status" value="1"/>
</dbReference>
<evidence type="ECO:0000313" key="17">
    <source>
        <dbReference type="EMBL" id="AII86002.1"/>
    </source>
</evidence>
<keyword evidence="9" id="KW-0460">Magnesium</keyword>
<keyword evidence="11" id="KW-0414">Isoprene biosynthesis</keyword>
<dbReference type="GO" id="GO:0015995">
    <property type="term" value="P:chlorophyll biosynthetic process"/>
    <property type="evidence" value="ECO:0007669"/>
    <property type="project" value="UniProtKB-KW"/>
</dbReference>
<keyword evidence="18" id="KW-1185">Reference proteome</keyword>
<organism evidence="17 18">
    <name type="scientific">Planktomarina temperata RCA23</name>
    <dbReference type="NCBI Taxonomy" id="666509"/>
    <lineage>
        <taxon>Bacteria</taxon>
        <taxon>Pseudomonadati</taxon>
        <taxon>Pseudomonadota</taxon>
        <taxon>Alphaproteobacteria</taxon>
        <taxon>Rhodobacterales</taxon>
        <taxon>Paracoccaceae</taxon>
        <taxon>Planktomarina</taxon>
    </lineage>
</organism>
<accession>A0AAN0VHD2</accession>
<evidence type="ECO:0000256" key="6">
    <source>
        <dbReference type="ARBA" id="ARBA00022679"/>
    </source>
</evidence>
<gene>
    <name evidence="17" type="primary">ispA</name>
    <name evidence="17" type="ORF">RCA23_c04420</name>
</gene>
<evidence type="ECO:0000313" key="18">
    <source>
        <dbReference type="Proteomes" id="UP000028680"/>
    </source>
</evidence>
<evidence type="ECO:0000256" key="4">
    <source>
        <dbReference type="ARBA" id="ARBA00012382"/>
    </source>
</evidence>
<dbReference type="Pfam" id="PF00348">
    <property type="entry name" value="polyprenyl_synt"/>
    <property type="match status" value="1"/>
</dbReference>
<evidence type="ECO:0000256" key="11">
    <source>
        <dbReference type="ARBA" id="ARBA00023229"/>
    </source>
</evidence>
<dbReference type="InterPro" id="IPR008949">
    <property type="entry name" value="Isoprenoid_synthase_dom_sf"/>
</dbReference>
<dbReference type="GO" id="GO:0004311">
    <property type="term" value="F:geranylgeranyl diphosphate synthase activity"/>
    <property type="evidence" value="ECO:0007669"/>
    <property type="project" value="UniProtKB-EC"/>
</dbReference>
<dbReference type="SFLD" id="SFLDS00005">
    <property type="entry name" value="Isoprenoid_Synthase_Type_I"/>
    <property type="match status" value="1"/>
</dbReference>
<name>A0AAN0VHD2_9RHOB</name>
<evidence type="ECO:0000256" key="14">
    <source>
        <dbReference type="ARBA" id="ARBA00048119"/>
    </source>
</evidence>
<dbReference type="CDD" id="cd00685">
    <property type="entry name" value="Trans_IPPS_HT"/>
    <property type="match status" value="1"/>
</dbReference>
<proteinExistence type="inferred from homology"/>
<dbReference type="KEGG" id="ptp:RCA23_c04420"/>
<evidence type="ECO:0000256" key="5">
    <source>
        <dbReference type="ARBA" id="ARBA00022531"/>
    </source>
</evidence>
<comment type="cofactor">
    <cofactor evidence="1">
        <name>Mg(2+)</name>
        <dbReference type="ChEBI" id="CHEBI:18420"/>
    </cofactor>
</comment>
<dbReference type="EC" id="2.5.1.29" evidence="4"/>
<dbReference type="GO" id="GO:0016117">
    <property type="term" value="P:carotenoid biosynthetic process"/>
    <property type="evidence" value="ECO:0007669"/>
    <property type="project" value="UniProtKB-KW"/>
</dbReference>
<keyword evidence="5" id="KW-0602">Photosynthesis</keyword>
<comment type="function">
    <text evidence="15">Catalyzes the condensation of farnesyl diphosphate (FPP) and isopentenyl diphosphate (IPP) to yield geranylgeranyl diphosphate (GGPP) needed for biosynthesis of carotenoids and diterpenes.</text>
</comment>
<dbReference type="PANTHER" id="PTHR43281">
    <property type="entry name" value="FARNESYL DIPHOSPHATE SYNTHASE"/>
    <property type="match status" value="1"/>
</dbReference>
<dbReference type="PANTHER" id="PTHR43281:SF1">
    <property type="entry name" value="FARNESYL DIPHOSPHATE SYNTHASE"/>
    <property type="match status" value="1"/>
</dbReference>
<evidence type="ECO:0000256" key="2">
    <source>
        <dbReference type="ARBA" id="ARBA00005221"/>
    </source>
</evidence>
<evidence type="ECO:0000256" key="3">
    <source>
        <dbReference type="ARBA" id="ARBA00006706"/>
    </source>
</evidence>
<keyword evidence="7" id="KW-0479">Metal-binding</keyword>
<evidence type="ECO:0000256" key="1">
    <source>
        <dbReference type="ARBA" id="ARBA00001946"/>
    </source>
</evidence>
<evidence type="ECO:0000256" key="10">
    <source>
        <dbReference type="ARBA" id="ARBA00023171"/>
    </source>
</evidence>
<evidence type="ECO:0000256" key="7">
    <source>
        <dbReference type="ARBA" id="ARBA00022723"/>
    </source>
</evidence>
<sequence>MGSPRALLRWTRVEPLGAPRPLMLSDFSTHLKAAADATQSCLATAMRPFGDLPIAQGMRHAVTGGKGLRGFLVIESARLMGAPEQEAVYAGAAVEALHAYSLVHDDLPCMDDDDLRRGQPTVHKKWDEATAVLVGDALQTLAFELLARPASCLGAQRQLDLITGLAKASGAEGMVLGQAQDMAAETSAVPLTLTEIAHLQNNKTGALIEWSATAGAVMMGADPALLRRYAQSLGLAFQIADDILDVEGTIDVVGKATGKDSASGKATFVSLLGLEGAKLRAQDLVDEACVALDDFGDRANILKAAARFVVSRDL</sequence>
<evidence type="ECO:0000256" key="16">
    <source>
        <dbReference type="RuleBase" id="RU004466"/>
    </source>
</evidence>
<dbReference type="FunFam" id="1.10.600.10:FF:000001">
    <property type="entry name" value="Geranylgeranyl diphosphate synthase"/>
    <property type="match status" value="1"/>
</dbReference>
<dbReference type="Proteomes" id="UP000028680">
    <property type="component" value="Chromosome"/>
</dbReference>
<reference evidence="17 18" key="1">
    <citation type="journal article" date="2014" name="ISME J.">
        <title>Adaptation of an abundant Roseobacter RCA organism to pelagic systems revealed by genomic and transcriptomic analyses.</title>
        <authorList>
            <person name="Voget S."/>
            <person name="Wemheuer B."/>
            <person name="Brinkhoff T."/>
            <person name="Vollmers J."/>
            <person name="Dietrich S."/>
            <person name="Giebel H.A."/>
            <person name="Beardsley C."/>
            <person name="Sardemann C."/>
            <person name="Bakenhus I."/>
            <person name="Billerbeck S."/>
            <person name="Daniel R."/>
            <person name="Simon M."/>
        </authorList>
    </citation>
    <scope>NUCLEOTIDE SEQUENCE [LARGE SCALE GENOMIC DNA]</scope>
    <source>
        <strain evidence="17 18">RCA23</strain>
    </source>
</reference>
<evidence type="ECO:0000256" key="12">
    <source>
        <dbReference type="ARBA" id="ARBA00023818"/>
    </source>
</evidence>
<keyword evidence="8" id="KW-0125">Carotenoid biosynthesis</keyword>
<dbReference type="GO" id="GO:0005737">
    <property type="term" value="C:cytoplasm"/>
    <property type="evidence" value="ECO:0007669"/>
    <property type="project" value="UniProtKB-ARBA"/>
</dbReference>
<dbReference type="SFLD" id="SFLDG01017">
    <property type="entry name" value="Polyprenyl_Transferase_Like"/>
    <property type="match status" value="1"/>
</dbReference>
<dbReference type="GO" id="GO:0015979">
    <property type="term" value="P:photosynthesis"/>
    <property type="evidence" value="ECO:0007669"/>
    <property type="project" value="UniProtKB-KW"/>
</dbReference>
<keyword evidence="10" id="KW-0149">Chlorophyll biosynthesis</keyword>
<dbReference type="EMBL" id="CP003984">
    <property type="protein sequence ID" value="AII86002.1"/>
    <property type="molecule type" value="Genomic_DNA"/>
</dbReference>
<comment type="pathway">
    <text evidence="2">Isoprenoid biosynthesis; geranylgeranyl diphosphate biosynthesis; geranylgeranyl diphosphate from farnesyl diphosphate and isopentenyl diphosphate: step 1/1.</text>
</comment>
<evidence type="ECO:0000256" key="9">
    <source>
        <dbReference type="ARBA" id="ARBA00022842"/>
    </source>
</evidence>
<dbReference type="NCBIfam" id="NF045485">
    <property type="entry name" value="FPPsyn"/>
    <property type="match status" value="1"/>
</dbReference>
<dbReference type="GO" id="GO:0046872">
    <property type="term" value="F:metal ion binding"/>
    <property type="evidence" value="ECO:0007669"/>
    <property type="project" value="UniProtKB-KW"/>
</dbReference>
<evidence type="ECO:0000256" key="13">
    <source>
        <dbReference type="ARBA" id="ARBA00032052"/>
    </source>
</evidence>